<name>A0A8S1ELR5_9PELO</name>
<reference evidence="2 3" key="1">
    <citation type="submission" date="2020-04" db="EMBL/GenBank/DDBJ databases">
        <authorList>
            <person name="Laetsch R D."/>
            <person name="Stevens L."/>
            <person name="Kumar S."/>
            <person name="Blaxter L. M."/>
        </authorList>
    </citation>
    <scope>NUCLEOTIDE SEQUENCE [LARGE SCALE GENOMIC DNA]</scope>
</reference>
<gene>
    <name evidence="2" type="ORF">CBOVIS_LOCUS3739</name>
</gene>
<dbReference type="EMBL" id="CADEPM010000002">
    <property type="protein sequence ID" value="CAB3400907.1"/>
    <property type="molecule type" value="Genomic_DNA"/>
</dbReference>
<protein>
    <submittedName>
        <fullName evidence="2">Uncharacterized protein</fullName>
    </submittedName>
</protein>
<accession>A0A8S1ELR5</accession>
<comment type="caution">
    <text evidence="2">The sequence shown here is derived from an EMBL/GenBank/DDBJ whole genome shotgun (WGS) entry which is preliminary data.</text>
</comment>
<dbReference type="AlphaFoldDB" id="A0A8S1ELR5"/>
<dbReference type="Proteomes" id="UP000494206">
    <property type="component" value="Unassembled WGS sequence"/>
</dbReference>
<keyword evidence="1" id="KW-1133">Transmembrane helix</keyword>
<proteinExistence type="predicted"/>
<keyword evidence="1" id="KW-0812">Transmembrane</keyword>
<evidence type="ECO:0000256" key="1">
    <source>
        <dbReference type="SAM" id="Phobius"/>
    </source>
</evidence>
<feature type="transmembrane region" description="Helical" evidence="1">
    <location>
        <begin position="15"/>
        <end position="37"/>
    </location>
</feature>
<evidence type="ECO:0000313" key="2">
    <source>
        <dbReference type="EMBL" id="CAB3400907.1"/>
    </source>
</evidence>
<dbReference type="Pfam" id="PF21525">
    <property type="entry name" value="Nlp36"/>
    <property type="match status" value="1"/>
</dbReference>
<keyword evidence="3" id="KW-1185">Reference proteome</keyword>
<sequence length="82" mass="9252">MGKQDFDPIDYCGPLVVGFIFCVALFIISFFIINFFCITKYDDITKFELLGGRFNVRLGPHPLIVVRKGGFVAKEEVDASLE</sequence>
<dbReference type="OrthoDB" id="5830384at2759"/>
<keyword evidence="1" id="KW-0472">Membrane</keyword>
<organism evidence="2 3">
    <name type="scientific">Caenorhabditis bovis</name>
    <dbReference type="NCBI Taxonomy" id="2654633"/>
    <lineage>
        <taxon>Eukaryota</taxon>
        <taxon>Metazoa</taxon>
        <taxon>Ecdysozoa</taxon>
        <taxon>Nematoda</taxon>
        <taxon>Chromadorea</taxon>
        <taxon>Rhabditida</taxon>
        <taxon>Rhabditina</taxon>
        <taxon>Rhabditomorpha</taxon>
        <taxon>Rhabditoidea</taxon>
        <taxon>Rhabditidae</taxon>
        <taxon>Peloderinae</taxon>
        <taxon>Caenorhabditis</taxon>
    </lineage>
</organism>
<evidence type="ECO:0000313" key="3">
    <source>
        <dbReference type="Proteomes" id="UP000494206"/>
    </source>
</evidence>